<dbReference type="PANTHER" id="PTHR30625:SF3">
    <property type="entry name" value="TOL-PAL SYSTEM PROTEIN TOLQ"/>
    <property type="match status" value="1"/>
</dbReference>
<keyword evidence="2" id="KW-1003">Cell membrane</keyword>
<dbReference type="InterPro" id="IPR002898">
    <property type="entry name" value="MotA_ExbB_proton_chnl"/>
</dbReference>
<evidence type="ECO:0000259" key="8">
    <source>
        <dbReference type="Pfam" id="PF01618"/>
    </source>
</evidence>
<evidence type="ECO:0000256" key="4">
    <source>
        <dbReference type="ARBA" id="ARBA00022989"/>
    </source>
</evidence>
<evidence type="ECO:0000313" key="9">
    <source>
        <dbReference type="EMBL" id="MCQ1538828.1"/>
    </source>
</evidence>
<keyword evidence="6" id="KW-0813">Transport</keyword>
<keyword evidence="5 7" id="KW-0472">Membrane</keyword>
<dbReference type="EMBL" id="VOTZ01000014">
    <property type="protein sequence ID" value="MCQ1538828.1"/>
    <property type="molecule type" value="Genomic_DNA"/>
</dbReference>
<protein>
    <submittedName>
        <fullName evidence="9">MotA/TolQ/ExbB proton channel family protein</fullName>
    </submittedName>
</protein>
<dbReference type="RefSeq" id="WP_255332779.1">
    <property type="nucleotide sequence ID" value="NZ_VOTZ01000014.1"/>
</dbReference>
<dbReference type="Proteomes" id="UP001524383">
    <property type="component" value="Unassembled WGS sequence"/>
</dbReference>
<dbReference type="GO" id="GO:0005886">
    <property type="term" value="C:plasma membrane"/>
    <property type="evidence" value="ECO:0007669"/>
    <property type="project" value="UniProtKB-SubCell"/>
</dbReference>
<gene>
    <name evidence="9" type="ORF">FTO68_07495</name>
</gene>
<evidence type="ECO:0000256" key="3">
    <source>
        <dbReference type="ARBA" id="ARBA00022692"/>
    </source>
</evidence>
<comment type="subcellular location">
    <subcellularLocation>
        <location evidence="1">Cell membrane</location>
        <topology evidence="1">Multi-pass membrane protein</topology>
    </subcellularLocation>
    <subcellularLocation>
        <location evidence="6">Membrane</location>
        <topology evidence="6">Multi-pass membrane protein</topology>
    </subcellularLocation>
</comment>
<accession>A0ABD4TIR9</accession>
<sequence length="205" mass="23016">MDIPSMIMGAMFVISESLLYPAIILLLLLVIWTLLTFGRFISEYSGRVRDIEGLRNGCMETREHLRNGHSEKAASALTQMKTNYLLTKFLQEISKTLDHETCRVELEKILDDYEITISKELEGLKILTRTAPMLGLMGTLIPLGPALLGLSSGDIQMLATSLVIAFSTTVLGLFVGGIAYALLLIRRRWYIQDLSDMEFITRMIP</sequence>
<name>A0ABD4TIR9_9EURY</name>
<feature type="transmembrane region" description="Helical" evidence="7">
    <location>
        <begin position="20"/>
        <end position="41"/>
    </location>
</feature>
<feature type="domain" description="MotA/TolQ/ExbB proton channel" evidence="8">
    <location>
        <begin position="84"/>
        <end position="180"/>
    </location>
</feature>
<dbReference type="GO" id="GO:0015031">
    <property type="term" value="P:protein transport"/>
    <property type="evidence" value="ECO:0007669"/>
    <property type="project" value="UniProtKB-KW"/>
</dbReference>
<evidence type="ECO:0000256" key="5">
    <source>
        <dbReference type="ARBA" id="ARBA00023136"/>
    </source>
</evidence>
<dbReference type="Pfam" id="PF01618">
    <property type="entry name" value="MotA_ExbB"/>
    <property type="match status" value="1"/>
</dbReference>
<evidence type="ECO:0000256" key="2">
    <source>
        <dbReference type="ARBA" id="ARBA00022475"/>
    </source>
</evidence>
<organism evidence="9 10">
    <name type="scientific">Methanocalculus taiwanensis</name>
    <dbReference type="NCBI Taxonomy" id="106207"/>
    <lineage>
        <taxon>Archaea</taxon>
        <taxon>Methanobacteriati</taxon>
        <taxon>Methanobacteriota</taxon>
        <taxon>Stenosarchaea group</taxon>
        <taxon>Methanomicrobia</taxon>
        <taxon>Methanomicrobiales</taxon>
        <taxon>Methanocalculaceae</taxon>
        <taxon>Methanocalculus</taxon>
    </lineage>
</organism>
<keyword evidence="10" id="KW-1185">Reference proteome</keyword>
<evidence type="ECO:0000256" key="6">
    <source>
        <dbReference type="RuleBase" id="RU004057"/>
    </source>
</evidence>
<evidence type="ECO:0000256" key="7">
    <source>
        <dbReference type="SAM" id="Phobius"/>
    </source>
</evidence>
<dbReference type="AlphaFoldDB" id="A0ABD4TIR9"/>
<keyword evidence="4 7" id="KW-1133">Transmembrane helix</keyword>
<feature type="transmembrane region" description="Helical" evidence="7">
    <location>
        <begin position="162"/>
        <end position="185"/>
    </location>
</feature>
<keyword evidence="6" id="KW-0653">Protein transport</keyword>
<reference evidence="9 10" key="1">
    <citation type="submission" date="2019-08" db="EMBL/GenBank/DDBJ databases">
        <authorList>
            <person name="Chen S.-C."/>
            <person name="Lai M.-C."/>
            <person name="You Y.-T."/>
        </authorList>
    </citation>
    <scope>NUCLEOTIDE SEQUENCE [LARGE SCALE GENOMIC DNA]</scope>
    <source>
        <strain evidence="9 10">P2F9704a</strain>
    </source>
</reference>
<keyword evidence="3 7" id="KW-0812">Transmembrane</keyword>
<proteinExistence type="inferred from homology"/>
<comment type="caution">
    <text evidence="9">The sequence shown here is derived from an EMBL/GenBank/DDBJ whole genome shotgun (WGS) entry which is preliminary data.</text>
</comment>
<dbReference type="InterPro" id="IPR050790">
    <property type="entry name" value="ExbB/TolQ_transport"/>
</dbReference>
<dbReference type="PANTHER" id="PTHR30625">
    <property type="entry name" value="PROTEIN TOLQ"/>
    <property type="match status" value="1"/>
</dbReference>
<comment type="similarity">
    <text evidence="6">Belongs to the exbB/tolQ family.</text>
</comment>
<evidence type="ECO:0000256" key="1">
    <source>
        <dbReference type="ARBA" id="ARBA00004651"/>
    </source>
</evidence>
<feature type="transmembrane region" description="Helical" evidence="7">
    <location>
        <begin position="131"/>
        <end position="150"/>
    </location>
</feature>
<evidence type="ECO:0000313" key="10">
    <source>
        <dbReference type="Proteomes" id="UP001524383"/>
    </source>
</evidence>